<sequence length="94" mass="10032">MTTDDDRQTQLRALYTLLSAAHPSPSGQASDAEWTAWMDRTGADGDLAGLLHSAAHGARFDGAELAPYREASERCGSRLDPAALAEAYRLLAAE</sequence>
<dbReference type="RefSeq" id="WP_104529830.1">
    <property type="nucleotide sequence ID" value="NZ_POQT01000035.1"/>
</dbReference>
<evidence type="ECO:0000313" key="1">
    <source>
        <dbReference type="EMBL" id="RZU33321.1"/>
    </source>
</evidence>
<accession>A0A4Q7YAV1</accession>
<name>A0A4Q7YAV1_9ACTN</name>
<dbReference type="AlphaFoldDB" id="A0A4Q7YAV1"/>
<gene>
    <name evidence="1" type="ORF">BKA19_3042</name>
</gene>
<dbReference type="OrthoDB" id="9964891at2"/>
<dbReference type="EMBL" id="SHKV01000001">
    <property type="protein sequence ID" value="RZU33321.1"/>
    <property type="molecule type" value="Genomic_DNA"/>
</dbReference>
<organism evidence="1 2">
    <name type="scientific">Blastococcus saxobsidens</name>
    <dbReference type="NCBI Taxonomy" id="138336"/>
    <lineage>
        <taxon>Bacteria</taxon>
        <taxon>Bacillati</taxon>
        <taxon>Actinomycetota</taxon>
        <taxon>Actinomycetes</taxon>
        <taxon>Geodermatophilales</taxon>
        <taxon>Geodermatophilaceae</taxon>
        <taxon>Blastococcus</taxon>
    </lineage>
</organism>
<proteinExistence type="predicted"/>
<keyword evidence="2" id="KW-1185">Reference proteome</keyword>
<comment type="caution">
    <text evidence="1">The sequence shown here is derived from an EMBL/GenBank/DDBJ whole genome shotgun (WGS) entry which is preliminary data.</text>
</comment>
<dbReference type="Proteomes" id="UP000292507">
    <property type="component" value="Unassembled WGS sequence"/>
</dbReference>
<evidence type="ECO:0000313" key="2">
    <source>
        <dbReference type="Proteomes" id="UP000292507"/>
    </source>
</evidence>
<reference evidence="1 2" key="1">
    <citation type="submission" date="2019-02" db="EMBL/GenBank/DDBJ databases">
        <title>Sequencing the genomes of 1000 actinobacteria strains.</title>
        <authorList>
            <person name="Klenk H.-P."/>
        </authorList>
    </citation>
    <scope>NUCLEOTIDE SEQUENCE [LARGE SCALE GENOMIC DNA]</scope>
    <source>
        <strain evidence="1 2">DSM 44509</strain>
    </source>
</reference>
<protein>
    <submittedName>
        <fullName evidence="1">Uncharacterized protein</fullName>
    </submittedName>
</protein>